<name>A0AAW1AEU0_9HYME</name>
<gene>
    <name evidence="2" type="ORF">QLX08_002055</name>
</gene>
<feature type="signal peptide" evidence="1">
    <location>
        <begin position="1"/>
        <end position="18"/>
    </location>
</feature>
<keyword evidence="1" id="KW-0732">Signal</keyword>
<organism evidence="2 3">
    <name type="scientific">Tetragonisca angustula</name>
    <dbReference type="NCBI Taxonomy" id="166442"/>
    <lineage>
        <taxon>Eukaryota</taxon>
        <taxon>Metazoa</taxon>
        <taxon>Ecdysozoa</taxon>
        <taxon>Arthropoda</taxon>
        <taxon>Hexapoda</taxon>
        <taxon>Insecta</taxon>
        <taxon>Pterygota</taxon>
        <taxon>Neoptera</taxon>
        <taxon>Endopterygota</taxon>
        <taxon>Hymenoptera</taxon>
        <taxon>Apocrita</taxon>
        <taxon>Aculeata</taxon>
        <taxon>Apoidea</taxon>
        <taxon>Anthophila</taxon>
        <taxon>Apidae</taxon>
        <taxon>Tetragonisca</taxon>
    </lineage>
</organism>
<reference evidence="2 3" key="1">
    <citation type="submission" date="2024-05" db="EMBL/GenBank/DDBJ databases">
        <title>The nuclear and mitochondrial genome assemblies of Tetragonisca angustula (Apidae: Meliponini), a tiny yet remarkable pollinator in the Neotropics.</title>
        <authorList>
            <person name="Ferrari R."/>
            <person name="Ricardo P.C."/>
            <person name="Dias F.C."/>
            <person name="Araujo N.S."/>
            <person name="Soares D.O."/>
            <person name="Zhou Q.-S."/>
            <person name="Zhu C.-D."/>
            <person name="Coutinho L."/>
            <person name="Airas M.C."/>
            <person name="Batista T.M."/>
        </authorList>
    </citation>
    <scope>NUCLEOTIDE SEQUENCE [LARGE SCALE GENOMIC DNA]</scope>
    <source>
        <strain evidence="2">ASF017062</strain>
        <tissue evidence="2">Abdomen</tissue>
    </source>
</reference>
<evidence type="ECO:0000313" key="3">
    <source>
        <dbReference type="Proteomes" id="UP001432146"/>
    </source>
</evidence>
<keyword evidence="3" id="KW-1185">Reference proteome</keyword>
<evidence type="ECO:0000313" key="2">
    <source>
        <dbReference type="EMBL" id="KAK9307632.1"/>
    </source>
</evidence>
<feature type="chain" id="PRO_5043878236" evidence="1">
    <location>
        <begin position="19"/>
        <end position="124"/>
    </location>
</feature>
<accession>A0AAW1AEU0</accession>
<sequence length="124" mass="14374">MLSYRAIILLLVVVTTHTYTPTENEPTCNCDYCNDEVKTVKAKEGNENTTSKLLYKEDSDGDGDRTICARDRNFNDRTFPSVCHMLCYNRCLILRFSTVTENDTKKYVAIAYRNNYYKLRNGKC</sequence>
<evidence type="ECO:0000256" key="1">
    <source>
        <dbReference type="SAM" id="SignalP"/>
    </source>
</evidence>
<dbReference type="EMBL" id="JAWNGG020000027">
    <property type="protein sequence ID" value="KAK9307632.1"/>
    <property type="molecule type" value="Genomic_DNA"/>
</dbReference>
<proteinExistence type="predicted"/>
<dbReference type="Proteomes" id="UP001432146">
    <property type="component" value="Unassembled WGS sequence"/>
</dbReference>
<dbReference type="AlphaFoldDB" id="A0AAW1AEU0"/>
<protein>
    <submittedName>
        <fullName evidence="2">Uncharacterized protein</fullName>
    </submittedName>
</protein>
<comment type="caution">
    <text evidence="2">The sequence shown here is derived from an EMBL/GenBank/DDBJ whole genome shotgun (WGS) entry which is preliminary data.</text>
</comment>